<dbReference type="KEGG" id="smo:SELMODRAFT_420364"/>
<dbReference type="Gramene" id="EFJ18056">
    <property type="protein sequence ID" value="EFJ18056"/>
    <property type="gene ID" value="SELMODRAFT_420364"/>
</dbReference>
<dbReference type="Proteomes" id="UP000001514">
    <property type="component" value="Unassembled WGS sequence"/>
</dbReference>
<evidence type="ECO:0000313" key="2">
    <source>
        <dbReference type="Proteomes" id="UP000001514"/>
    </source>
</evidence>
<gene>
    <name evidence="1" type="ORF">SELMODRAFT_420364</name>
</gene>
<proteinExistence type="predicted"/>
<accession>D8SBR8</accession>
<dbReference type="InParanoid" id="D8SBR8"/>
<protein>
    <submittedName>
        <fullName evidence="1">Uncharacterized protein</fullName>
    </submittedName>
</protein>
<dbReference type="EMBL" id="GL377611">
    <property type="protein sequence ID" value="EFJ18056.1"/>
    <property type="molecule type" value="Genomic_DNA"/>
</dbReference>
<keyword evidence="2" id="KW-1185">Reference proteome</keyword>
<sequence>MLLRLYVEDHSLGGGARENFLDALNRNQNVFYSMRPEALRLGIVLSSQCEVTGNKDKGTPSVIFVSSYASKLTVRIAHPLLSMAKFLESEFSLFDISYLAYAHQKWQHWCNEKEDTICEIYQQPSCECGFPHKGHQTVTIAIAA</sequence>
<reference evidence="1 2" key="1">
    <citation type="journal article" date="2011" name="Science">
        <title>The Selaginella genome identifies genetic changes associated with the evolution of vascular plants.</title>
        <authorList>
            <person name="Banks J.A."/>
            <person name="Nishiyama T."/>
            <person name="Hasebe M."/>
            <person name="Bowman J.L."/>
            <person name="Gribskov M."/>
            <person name="dePamphilis C."/>
            <person name="Albert V.A."/>
            <person name="Aono N."/>
            <person name="Aoyama T."/>
            <person name="Ambrose B.A."/>
            <person name="Ashton N.W."/>
            <person name="Axtell M.J."/>
            <person name="Barker E."/>
            <person name="Barker M.S."/>
            <person name="Bennetzen J.L."/>
            <person name="Bonawitz N.D."/>
            <person name="Chapple C."/>
            <person name="Cheng C."/>
            <person name="Correa L.G."/>
            <person name="Dacre M."/>
            <person name="DeBarry J."/>
            <person name="Dreyer I."/>
            <person name="Elias M."/>
            <person name="Engstrom E.M."/>
            <person name="Estelle M."/>
            <person name="Feng L."/>
            <person name="Finet C."/>
            <person name="Floyd S.K."/>
            <person name="Frommer W.B."/>
            <person name="Fujita T."/>
            <person name="Gramzow L."/>
            <person name="Gutensohn M."/>
            <person name="Harholt J."/>
            <person name="Hattori M."/>
            <person name="Heyl A."/>
            <person name="Hirai T."/>
            <person name="Hiwatashi Y."/>
            <person name="Ishikawa M."/>
            <person name="Iwata M."/>
            <person name="Karol K.G."/>
            <person name="Koehler B."/>
            <person name="Kolukisaoglu U."/>
            <person name="Kubo M."/>
            <person name="Kurata T."/>
            <person name="Lalonde S."/>
            <person name="Li K."/>
            <person name="Li Y."/>
            <person name="Litt A."/>
            <person name="Lyons E."/>
            <person name="Manning G."/>
            <person name="Maruyama T."/>
            <person name="Michael T.P."/>
            <person name="Mikami K."/>
            <person name="Miyazaki S."/>
            <person name="Morinaga S."/>
            <person name="Murata T."/>
            <person name="Mueller-Roeber B."/>
            <person name="Nelson D.R."/>
            <person name="Obara M."/>
            <person name="Oguri Y."/>
            <person name="Olmstead R.G."/>
            <person name="Onodera N."/>
            <person name="Petersen B.L."/>
            <person name="Pils B."/>
            <person name="Prigge M."/>
            <person name="Rensing S.A."/>
            <person name="Riano-Pachon D.M."/>
            <person name="Roberts A.W."/>
            <person name="Sato Y."/>
            <person name="Scheller H.V."/>
            <person name="Schulz B."/>
            <person name="Schulz C."/>
            <person name="Shakirov E.V."/>
            <person name="Shibagaki N."/>
            <person name="Shinohara N."/>
            <person name="Shippen D.E."/>
            <person name="Soerensen I."/>
            <person name="Sotooka R."/>
            <person name="Sugimoto N."/>
            <person name="Sugita M."/>
            <person name="Sumikawa N."/>
            <person name="Tanurdzic M."/>
            <person name="Theissen G."/>
            <person name="Ulvskov P."/>
            <person name="Wakazuki S."/>
            <person name="Weng J.K."/>
            <person name="Willats W.W."/>
            <person name="Wipf D."/>
            <person name="Wolf P.G."/>
            <person name="Yang L."/>
            <person name="Zimmer A.D."/>
            <person name="Zhu Q."/>
            <person name="Mitros T."/>
            <person name="Hellsten U."/>
            <person name="Loque D."/>
            <person name="Otillar R."/>
            <person name="Salamov A."/>
            <person name="Schmutz J."/>
            <person name="Shapiro H."/>
            <person name="Lindquist E."/>
            <person name="Lucas S."/>
            <person name="Rokhsar D."/>
            <person name="Grigoriev I.V."/>
        </authorList>
    </citation>
    <scope>NUCLEOTIDE SEQUENCE [LARGE SCALE GENOMIC DNA]</scope>
</reference>
<name>D8SBR8_SELML</name>
<dbReference type="HOGENOM" id="CLU_1799798_0_0_1"/>
<dbReference type="AlphaFoldDB" id="D8SBR8"/>
<organism evidence="2">
    <name type="scientific">Selaginella moellendorffii</name>
    <name type="common">Spikemoss</name>
    <dbReference type="NCBI Taxonomy" id="88036"/>
    <lineage>
        <taxon>Eukaryota</taxon>
        <taxon>Viridiplantae</taxon>
        <taxon>Streptophyta</taxon>
        <taxon>Embryophyta</taxon>
        <taxon>Tracheophyta</taxon>
        <taxon>Lycopodiopsida</taxon>
        <taxon>Selaginellales</taxon>
        <taxon>Selaginellaceae</taxon>
        <taxon>Selaginella</taxon>
    </lineage>
</organism>
<evidence type="ECO:0000313" key="1">
    <source>
        <dbReference type="EMBL" id="EFJ18056.1"/>
    </source>
</evidence>